<proteinExistence type="predicted"/>
<geneLocation type="plasmid" evidence="3">
    <name>pUM505</name>
</geneLocation>
<protein>
    <submittedName>
        <fullName evidence="2">Uncharacterized protein</fullName>
    </submittedName>
</protein>
<dbReference type="RefSeq" id="WP_015503587.1">
    <property type="nucleotide sequence ID" value="NZ_AP014651.1"/>
</dbReference>
<keyword evidence="1" id="KW-1133">Transmembrane helix</keyword>
<dbReference type="EMBL" id="HM560971">
    <property type="protein sequence ID" value="AEQ93518.1"/>
    <property type="molecule type" value="Genomic_DNA"/>
</dbReference>
<dbReference type="PATRIC" id="fig|287.2578.peg.5591"/>
<keyword evidence="1" id="KW-0812">Transmembrane</keyword>
<reference evidence="2" key="1">
    <citation type="journal article" date="2008" name="J. Bacteriol.">
        <title>Hybrid pathogenicity island PAGI-5 contributes to the highly virulent phenotype of a Pseudomonas aeruginosa isolate in mammals.</title>
        <authorList>
            <person name="Battle S.E."/>
            <person name="Meyer F."/>
            <person name="Rello J."/>
            <person name="Kung V.L."/>
            <person name="Hauser A.R."/>
        </authorList>
    </citation>
    <scope>NUCLEOTIDE SEQUENCE</scope>
    <source>
        <strain evidence="2">PSE9</strain>
    </source>
</reference>
<evidence type="ECO:0000313" key="2">
    <source>
        <dbReference type="EMBL" id="ABR13417.1"/>
    </source>
</evidence>
<organism evidence="2">
    <name type="scientific">Pseudomonas aeruginosa</name>
    <dbReference type="NCBI Taxonomy" id="287"/>
    <lineage>
        <taxon>Bacteria</taxon>
        <taxon>Pseudomonadati</taxon>
        <taxon>Pseudomonadota</taxon>
        <taxon>Gammaproteobacteria</taxon>
        <taxon>Pseudomonadales</taxon>
        <taxon>Pseudomonadaceae</taxon>
        <taxon>Pseudomonas</taxon>
    </lineage>
</organism>
<keyword evidence="1" id="KW-0472">Membrane</keyword>
<keyword evidence="3" id="KW-0614">Plasmid</keyword>
<evidence type="ECO:0000313" key="3">
    <source>
        <dbReference type="EMBL" id="AEQ93518.1"/>
    </source>
</evidence>
<dbReference type="EMBL" id="EF611301">
    <property type="protein sequence ID" value="ABR13417.1"/>
    <property type="molecule type" value="Genomic_DNA"/>
</dbReference>
<accession>A6N5H1</accession>
<sequence>MKSKRAAFADDLRKIGTTAVAASLVGIFLSEHRLLTAYAFVMGMVIWLIGIALTEEEE</sequence>
<reference evidence="3" key="2">
    <citation type="journal article" date="2011" name="Plasmid">
        <title>Nucleotide sequence of Pseudomonas aeruginosa conjugative plasmid pUM505 containing virulence and heavy-metal resistance genes.</title>
        <authorList>
            <person name="Ramirez-Diaz M.I."/>
            <person name="Diaz-Magana A."/>
            <person name="Meza-Carmen V."/>
            <person name="Johnstone L."/>
            <person name="Cervantes C."/>
            <person name="Rensing C."/>
        </authorList>
    </citation>
    <scope>NUCLEOTIDE SEQUENCE</scope>
    <source>
        <plasmid evidence="3">pUM505</plasmid>
    </source>
</reference>
<evidence type="ECO:0000256" key="1">
    <source>
        <dbReference type="SAM" id="Phobius"/>
    </source>
</evidence>
<feature type="transmembrane region" description="Helical" evidence="1">
    <location>
        <begin position="35"/>
        <end position="54"/>
    </location>
</feature>
<feature type="transmembrane region" description="Helical" evidence="1">
    <location>
        <begin position="12"/>
        <end position="29"/>
    </location>
</feature>
<name>A6N5H1_PSEAI</name>
<dbReference type="AlphaFoldDB" id="A6N5H1"/>